<keyword evidence="5 6" id="KW-0067">ATP-binding</keyword>
<evidence type="ECO:0000313" key="11">
    <source>
        <dbReference type="Proteomes" id="UP001303046"/>
    </source>
</evidence>
<dbReference type="PROSITE" id="PS00107">
    <property type="entry name" value="PROTEIN_KINASE_ATP"/>
    <property type="match status" value="1"/>
</dbReference>
<dbReference type="SMART" id="SM00220">
    <property type="entry name" value="S_TKc"/>
    <property type="match status" value="1"/>
</dbReference>
<evidence type="ECO:0000256" key="7">
    <source>
        <dbReference type="RuleBase" id="RU000304"/>
    </source>
</evidence>
<dbReference type="InterPro" id="IPR017441">
    <property type="entry name" value="Protein_kinase_ATP_BS"/>
</dbReference>
<evidence type="ECO:0000259" key="8">
    <source>
        <dbReference type="PROSITE" id="PS50011"/>
    </source>
</evidence>
<dbReference type="PANTHER" id="PTHR24353:SF91">
    <property type="match status" value="1"/>
</dbReference>
<comment type="caution">
    <text evidence="10">The sequence shown here is derived from an EMBL/GenBank/DDBJ whole genome shotgun (WGS) entry which is preliminary data.</text>
</comment>
<dbReference type="PANTHER" id="PTHR24353">
    <property type="entry name" value="CYCLIC NUCLEOTIDE-DEPENDENT PROTEIN KINASE"/>
    <property type="match status" value="1"/>
</dbReference>
<keyword evidence="2" id="KW-0808">Transferase</keyword>
<name>A0ABR1DLC7_NECAM</name>
<dbReference type="Gene3D" id="3.30.200.20">
    <property type="entry name" value="Phosphorylase Kinase, domain 1"/>
    <property type="match status" value="1"/>
</dbReference>
<feature type="binding site" evidence="6">
    <location>
        <position position="112"/>
    </location>
    <ligand>
        <name>ATP</name>
        <dbReference type="ChEBI" id="CHEBI:30616"/>
    </ligand>
</feature>
<evidence type="ECO:0000256" key="4">
    <source>
        <dbReference type="ARBA" id="ARBA00022777"/>
    </source>
</evidence>
<evidence type="ECO:0000256" key="6">
    <source>
        <dbReference type="PROSITE-ProRule" id="PRU10141"/>
    </source>
</evidence>
<evidence type="ECO:0000256" key="3">
    <source>
        <dbReference type="ARBA" id="ARBA00022741"/>
    </source>
</evidence>
<comment type="similarity">
    <text evidence="7">Belongs to the protein kinase superfamily.</text>
</comment>
<reference evidence="10 11" key="1">
    <citation type="submission" date="2023-08" db="EMBL/GenBank/DDBJ databases">
        <title>A Necator americanus chromosomal reference genome.</title>
        <authorList>
            <person name="Ilik V."/>
            <person name="Petrzelkova K.J."/>
            <person name="Pardy F."/>
            <person name="Fuh T."/>
            <person name="Niatou-Singa F.S."/>
            <person name="Gouil Q."/>
            <person name="Baker L."/>
            <person name="Ritchie M.E."/>
            <person name="Jex A.R."/>
            <person name="Gazzola D."/>
            <person name="Li H."/>
            <person name="Toshio Fujiwara R."/>
            <person name="Zhan B."/>
            <person name="Aroian R.V."/>
            <person name="Pafco B."/>
            <person name="Schwarz E.M."/>
        </authorList>
    </citation>
    <scope>NUCLEOTIDE SEQUENCE [LARGE SCALE GENOMIC DNA]</scope>
    <source>
        <strain evidence="10 11">Aroian</strain>
        <tissue evidence="10">Whole animal</tissue>
    </source>
</reference>
<gene>
    <name evidence="10" type="primary">Necator_chrIV.g16239</name>
    <name evidence="10" type="ORF">RB195_002943</name>
</gene>
<dbReference type="PROSITE" id="PS50011">
    <property type="entry name" value="PROTEIN_KINASE_DOM"/>
    <property type="match status" value="1"/>
</dbReference>
<evidence type="ECO:0000313" key="10">
    <source>
        <dbReference type="EMBL" id="KAK6751266.1"/>
    </source>
</evidence>
<evidence type="ECO:0000256" key="1">
    <source>
        <dbReference type="ARBA" id="ARBA00022527"/>
    </source>
</evidence>
<dbReference type="PROSITE" id="PS51285">
    <property type="entry name" value="AGC_KINASE_CTER"/>
    <property type="match status" value="1"/>
</dbReference>
<dbReference type="InterPro" id="IPR011009">
    <property type="entry name" value="Kinase-like_dom_sf"/>
</dbReference>
<dbReference type="InterPro" id="IPR000719">
    <property type="entry name" value="Prot_kinase_dom"/>
</dbReference>
<feature type="domain" description="AGC-kinase C-terminal" evidence="9">
    <location>
        <begin position="340"/>
        <end position="391"/>
    </location>
</feature>
<dbReference type="Gene3D" id="1.10.510.10">
    <property type="entry name" value="Transferase(Phosphotransferase) domain 1"/>
    <property type="match status" value="1"/>
</dbReference>
<evidence type="ECO:0000259" key="9">
    <source>
        <dbReference type="PROSITE" id="PS51285"/>
    </source>
</evidence>
<dbReference type="Pfam" id="PF00069">
    <property type="entry name" value="Pkinase"/>
    <property type="match status" value="1"/>
</dbReference>
<evidence type="ECO:0008006" key="12">
    <source>
        <dbReference type="Google" id="ProtNLM"/>
    </source>
</evidence>
<dbReference type="EMBL" id="JAVFWL010000004">
    <property type="protein sequence ID" value="KAK6751266.1"/>
    <property type="molecule type" value="Genomic_DNA"/>
</dbReference>
<accession>A0ABR1DLC7</accession>
<evidence type="ECO:0000256" key="5">
    <source>
        <dbReference type="ARBA" id="ARBA00022840"/>
    </source>
</evidence>
<feature type="domain" description="Protein kinase" evidence="8">
    <location>
        <begin position="85"/>
        <end position="339"/>
    </location>
</feature>
<sequence>MIVGCLCRNEVERGSAAHCSYEICLCTDLRTEIKAFNYTHSVERQILRMHVDQLCKALDTTNLDDEIKPQLSTSDEYRSISLCALQRIATLGVGGFGRVELVKANGKVFALKVMNKKHVVDLKQEKHVMSERKILLSSDSPFIVKLHKTFKDAEKLYMLMEPCLGGEVWTILKRRGRCDSEAARFYCAAAIEALQYLHDRQIVYRDLKPENMLLDRGGYPKLVDFGFAKRIGPEGRTWTFCGTAEYVPPEIVLNKGHDTSLDIWALGIFMYELLSGSPPFSNSDPMVVYNAILRGFDKWAWPRYFTKDSINLILSLCKQDPGLRLGYGHLDDVRSHPWFNGFDWADFRARNMKPPVVPMIKSEVDTSNFLTFPAVDSFATGSDESGWDFEF</sequence>
<keyword evidence="1 7" id="KW-0723">Serine/threonine-protein kinase</keyword>
<dbReference type="InterPro" id="IPR000961">
    <property type="entry name" value="AGC-kinase_C"/>
</dbReference>
<dbReference type="Proteomes" id="UP001303046">
    <property type="component" value="Unassembled WGS sequence"/>
</dbReference>
<keyword evidence="11" id="KW-1185">Reference proteome</keyword>
<dbReference type="SUPFAM" id="SSF56112">
    <property type="entry name" value="Protein kinase-like (PK-like)"/>
    <property type="match status" value="1"/>
</dbReference>
<evidence type="ECO:0000256" key="2">
    <source>
        <dbReference type="ARBA" id="ARBA00022679"/>
    </source>
</evidence>
<proteinExistence type="inferred from homology"/>
<dbReference type="SMART" id="SM00133">
    <property type="entry name" value="S_TK_X"/>
    <property type="match status" value="1"/>
</dbReference>
<protein>
    <recommendedName>
        <fullName evidence="12">Kinase domain protein</fullName>
    </recommendedName>
</protein>
<dbReference type="InterPro" id="IPR035014">
    <property type="entry name" value="STKc_cGK"/>
</dbReference>
<keyword evidence="4" id="KW-0418">Kinase</keyword>
<organism evidence="10 11">
    <name type="scientific">Necator americanus</name>
    <name type="common">Human hookworm</name>
    <dbReference type="NCBI Taxonomy" id="51031"/>
    <lineage>
        <taxon>Eukaryota</taxon>
        <taxon>Metazoa</taxon>
        <taxon>Ecdysozoa</taxon>
        <taxon>Nematoda</taxon>
        <taxon>Chromadorea</taxon>
        <taxon>Rhabditida</taxon>
        <taxon>Rhabditina</taxon>
        <taxon>Rhabditomorpha</taxon>
        <taxon>Strongyloidea</taxon>
        <taxon>Ancylostomatidae</taxon>
        <taxon>Bunostominae</taxon>
        <taxon>Necator</taxon>
    </lineage>
</organism>
<keyword evidence="3 6" id="KW-0547">Nucleotide-binding</keyword>
<dbReference type="PROSITE" id="PS00108">
    <property type="entry name" value="PROTEIN_KINASE_ST"/>
    <property type="match status" value="1"/>
</dbReference>
<dbReference type="InterPro" id="IPR008271">
    <property type="entry name" value="Ser/Thr_kinase_AS"/>
</dbReference>
<dbReference type="CDD" id="cd05572">
    <property type="entry name" value="STKc_cGK"/>
    <property type="match status" value="1"/>
</dbReference>